<comment type="caution">
    <text evidence="1">The sequence shown here is derived from an EMBL/GenBank/DDBJ whole genome shotgun (WGS) entry which is preliminary data.</text>
</comment>
<evidence type="ECO:0000313" key="1">
    <source>
        <dbReference type="EMBL" id="MPD05122.1"/>
    </source>
</evidence>
<evidence type="ECO:0000313" key="2">
    <source>
        <dbReference type="Proteomes" id="UP000324222"/>
    </source>
</evidence>
<dbReference type="Proteomes" id="UP000324222">
    <property type="component" value="Unassembled WGS sequence"/>
</dbReference>
<dbReference type="AlphaFoldDB" id="A0A5B7K469"/>
<dbReference type="EMBL" id="VSRR010144530">
    <property type="protein sequence ID" value="MPD05122.1"/>
    <property type="molecule type" value="Genomic_DNA"/>
</dbReference>
<proteinExistence type="predicted"/>
<name>A0A5B7K469_PORTR</name>
<sequence length="78" mass="8335">MHLSPHRPLCLYRGVETMRSHSTGLYTRRDKVRGRNLCPGKLIPAAPLTCGLLPLHLSPPLRVPAGGAECQGAGKGPV</sequence>
<protein>
    <submittedName>
        <fullName evidence="1">Uncharacterized protein</fullName>
    </submittedName>
</protein>
<reference evidence="1 2" key="1">
    <citation type="submission" date="2019-05" db="EMBL/GenBank/DDBJ databases">
        <title>Another draft genome of Portunus trituberculatus and its Hox gene families provides insights of decapod evolution.</title>
        <authorList>
            <person name="Jeong J.-H."/>
            <person name="Song I."/>
            <person name="Kim S."/>
            <person name="Choi T."/>
            <person name="Kim D."/>
            <person name="Ryu S."/>
            <person name="Kim W."/>
        </authorList>
    </citation>
    <scope>NUCLEOTIDE SEQUENCE [LARGE SCALE GENOMIC DNA]</scope>
    <source>
        <tissue evidence="1">Muscle</tissue>
    </source>
</reference>
<organism evidence="1 2">
    <name type="scientific">Portunus trituberculatus</name>
    <name type="common">Swimming crab</name>
    <name type="synonym">Neptunus trituberculatus</name>
    <dbReference type="NCBI Taxonomy" id="210409"/>
    <lineage>
        <taxon>Eukaryota</taxon>
        <taxon>Metazoa</taxon>
        <taxon>Ecdysozoa</taxon>
        <taxon>Arthropoda</taxon>
        <taxon>Crustacea</taxon>
        <taxon>Multicrustacea</taxon>
        <taxon>Malacostraca</taxon>
        <taxon>Eumalacostraca</taxon>
        <taxon>Eucarida</taxon>
        <taxon>Decapoda</taxon>
        <taxon>Pleocyemata</taxon>
        <taxon>Brachyura</taxon>
        <taxon>Eubrachyura</taxon>
        <taxon>Portunoidea</taxon>
        <taxon>Portunidae</taxon>
        <taxon>Portuninae</taxon>
        <taxon>Portunus</taxon>
    </lineage>
</organism>
<gene>
    <name evidence="1" type="ORF">E2C01_100850</name>
</gene>
<accession>A0A5B7K469</accession>
<keyword evidence="2" id="KW-1185">Reference proteome</keyword>